<accession>A0A1Y2HF59</accession>
<dbReference type="Proteomes" id="UP000193411">
    <property type="component" value="Unassembled WGS sequence"/>
</dbReference>
<protein>
    <submittedName>
        <fullName evidence="2">Uncharacterized protein</fullName>
    </submittedName>
</protein>
<name>A0A1Y2HF59_9FUNG</name>
<dbReference type="Gene3D" id="3.80.10.10">
    <property type="entry name" value="Ribonuclease Inhibitor"/>
    <property type="match status" value="1"/>
</dbReference>
<dbReference type="InterPro" id="IPR032675">
    <property type="entry name" value="LRR_dom_sf"/>
</dbReference>
<dbReference type="EMBL" id="MCFL01000044">
    <property type="protein sequence ID" value="ORZ32644.1"/>
    <property type="molecule type" value="Genomic_DNA"/>
</dbReference>
<feature type="region of interest" description="Disordered" evidence="1">
    <location>
        <begin position="125"/>
        <end position="170"/>
    </location>
</feature>
<feature type="compositionally biased region" description="Polar residues" evidence="1">
    <location>
        <begin position="351"/>
        <end position="365"/>
    </location>
</feature>
<feature type="compositionally biased region" description="Acidic residues" evidence="1">
    <location>
        <begin position="338"/>
        <end position="350"/>
    </location>
</feature>
<dbReference type="AlphaFoldDB" id="A0A1Y2HF59"/>
<comment type="caution">
    <text evidence="2">The sequence shown here is derived from an EMBL/GenBank/DDBJ whole genome shotgun (WGS) entry which is preliminary data.</text>
</comment>
<keyword evidence="3" id="KW-1185">Reference proteome</keyword>
<dbReference type="SUPFAM" id="SSF52047">
    <property type="entry name" value="RNI-like"/>
    <property type="match status" value="1"/>
</dbReference>
<reference evidence="2 3" key="1">
    <citation type="submission" date="2016-07" db="EMBL/GenBank/DDBJ databases">
        <title>Pervasive Adenine N6-methylation of Active Genes in Fungi.</title>
        <authorList>
            <consortium name="DOE Joint Genome Institute"/>
            <person name="Mondo S.J."/>
            <person name="Dannebaum R.O."/>
            <person name="Kuo R.C."/>
            <person name="Labutti K."/>
            <person name="Haridas S."/>
            <person name="Kuo A."/>
            <person name="Salamov A."/>
            <person name="Ahrendt S.R."/>
            <person name="Lipzen A."/>
            <person name="Sullivan W."/>
            <person name="Andreopoulos W.B."/>
            <person name="Clum A."/>
            <person name="Lindquist E."/>
            <person name="Daum C."/>
            <person name="Ramamoorthy G.K."/>
            <person name="Gryganskyi A."/>
            <person name="Culley D."/>
            <person name="Magnuson J.K."/>
            <person name="James T.Y."/>
            <person name="O'Malley M.A."/>
            <person name="Stajich J.E."/>
            <person name="Spatafora J.W."/>
            <person name="Visel A."/>
            <person name="Grigoriev I.V."/>
        </authorList>
    </citation>
    <scope>NUCLEOTIDE SEQUENCE [LARGE SCALE GENOMIC DNA]</scope>
    <source>
        <strain evidence="2 3">PL171</strain>
    </source>
</reference>
<sequence>MLSESESDPVNDPQVPSQSSLLLGLPADILTYRLLFTRPNQPCYLNRSDIIAFACCCKLAAAIALPQLYTHLFAPSLPSLPLIFNTLSSRPDLAAHVRSLTVSRYFIESAEFDLVTDALRRSKVLLSPDQDDPQGAATASSSPSKPKRDSRRGHGGGSTRRPKNAKSHLLSNHDPFASIPSASSSSSAPTHLISAITSITHAHRRCDPSILANLPMAWFTRIALICPNLTLVDLSFMPHLTPLGGLSTPIVFGFLDLARILRNRAGVFKSAPHTPVSAVIVLEDSRHQGKLGPEVYFISAMDWGKRTVDISGIIALGFEFPLDYPLVPFSDLSGDADDLDSAAEPIDGDDSPTTTTKQKSPQVVVSNKPAVVNPNKKTKAAATPVPRPKNSKSSSKPKAKLKLKKWTIGHALVQIQNAKQPRPWAAWLNSPRDLWLHFGIRKGIDPVFDFSRPGTFQSTLIDFHTPVIRYAKSMLEERHICASAQVKEYDLEGLDPKHMAMQEATRDPDFASNIRLCIHDFDHLHSSLFTSLRKLVISSAFFITTDSADHVCSQMATGLPNLADLSVLQVQIPIDLVLSMLDMLTRRTPDRGLPLTSLRVIQYIPESSYRLRTVNSPARWPPNVAHALARIKRTALSATCATRGHVRFLCIEAGGHGLSEEHDHWELPMVAVHPGLVHGLEELRMFKLKMYIVPPVLAGPLAPSFVPVSHVLDGLRDASITQRTLLMLGNVTLRNLLIHGTGAHCLFPPGRTLAIVPSRSLLDLLPTCPNLYWLNFANDELDDVIRLHQLTALLHAHPRLVSLTISYTGLTQADLAALARTFIIPPNAFRALYPCPNLRQLEVNNSQARSKLDQGTWVSVHHMSQLPQVSTPLLDTHLYMPTSLERSVAMDFSALLGGPFSSSTGLCPQCGLLIEKKEHTRPAMEFAALFAQSVFGEGAGDLLKSRLEGLNVFQDLGAEPEACSRCGPRALTVAGGRDKHDGMRGKMWKRVSSLVRPYMHDLV</sequence>
<evidence type="ECO:0000256" key="1">
    <source>
        <dbReference type="SAM" id="MobiDB-lite"/>
    </source>
</evidence>
<evidence type="ECO:0000313" key="2">
    <source>
        <dbReference type="EMBL" id="ORZ32644.1"/>
    </source>
</evidence>
<feature type="compositionally biased region" description="Basic residues" evidence="1">
    <location>
        <begin position="148"/>
        <end position="166"/>
    </location>
</feature>
<evidence type="ECO:0000313" key="3">
    <source>
        <dbReference type="Proteomes" id="UP000193411"/>
    </source>
</evidence>
<proteinExistence type="predicted"/>
<gene>
    <name evidence="2" type="ORF">BCR44DRAFT_42328</name>
</gene>
<organism evidence="2 3">
    <name type="scientific">Catenaria anguillulae PL171</name>
    <dbReference type="NCBI Taxonomy" id="765915"/>
    <lineage>
        <taxon>Eukaryota</taxon>
        <taxon>Fungi</taxon>
        <taxon>Fungi incertae sedis</taxon>
        <taxon>Blastocladiomycota</taxon>
        <taxon>Blastocladiomycetes</taxon>
        <taxon>Blastocladiales</taxon>
        <taxon>Catenariaceae</taxon>
        <taxon>Catenaria</taxon>
    </lineage>
</organism>
<feature type="region of interest" description="Disordered" evidence="1">
    <location>
        <begin position="338"/>
        <end position="399"/>
    </location>
</feature>